<evidence type="ECO:0000256" key="4">
    <source>
        <dbReference type="ARBA" id="ARBA00022729"/>
    </source>
</evidence>
<dbReference type="PANTHER" id="PTHR30600">
    <property type="entry name" value="CYTOCHROME C PEROXIDASE-RELATED"/>
    <property type="match status" value="1"/>
</dbReference>
<comment type="subcellular location">
    <subcellularLocation>
        <location evidence="1">Periplasm</location>
    </subcellularLocation>
</comment>
<feature type="binding site" description="axial binding residue" evidence="9">
    <location>
        <position position="209"/>
    </location>
    <ligand>
        <name>heme c</name>
        <dbReference type="ChEBI" id="CHEBI:61717"/>
        <label>2</label>
    </ligand>
    <ligandPart>
        <name>Fe</name>
        <dbReference type="ChEBI" id="CHEBI:18248"/>
    </ligandPart>
</feature>
<evidence type="ECO:0000259" key="11">
    <source>
        <dbReference type="PROSITE" id="PS51007"/>
    </source>
</evidence>
<evidence type="ECO:0000313" key="12">
    <source>
        <dbReference type="EMBL" id="OWQ49342.1"/>
    </source>
</evidence>
<dbReference type="GO" id="GO:0042597">
    <property type="term" value="C:periplasmic space"/>
    <property type="evidence" value="ECO:0007669"/>
    <property type="project" value="UniProtKB-SubCell"/>
</dbReference>
<evidence type="ECO:0000256" key="6">
    <source>
        <dbReference type="ARBA" id="ARBA00023002"/>
    </source>
</evidence>
<feature type="binding site" description="covalent" evidence="8">
    <location>
        <position position="64"/>
    </location>
    <ligand>
        <name>heme c</name>
        <dbReference type="ChEBI" id="CHEBI:61717"/>
        <label>1</label>
    </ligand>
</feature>
<evidence type="ECO:0000256" key="10">
    <source>
        <dbReference type="SAM" id="SignalP"/>
    </source>
</evidence>
<keyword evidence="12" id="KW-0575">Peroxidase</keyword>
<dbReference type="GO" id="GO:0009055">
    <property type="term" value="F:electron transfer activity"/>
    <property type="evidence" value="ECO:0007669"/>
    <property type="project" value="InterPro"/>
</dbReference>
<keyword evidence="7 9" id="KW-0408">Iron</keyword>
<dbReference type="AlphaFoldDB" id="A0A246HI01"/>
<feature type="signal peptide" evidence="10">
    <location>
        <begin position="1"/>
        <end position="28"/>
    </location>
</feature>
<dbReference type="InterPro" id="IPR004852">
    <property type="entry name" value="Di-haem_cyt_c_peroxidsae"/>
</dbReference>
<reference evidence="12 13" key="1">
    <citation type="submission" date="2017-06" db="EMBL/GenBank/DDBJ databases">
        <authorList>
            <person name="Kim H.J."/>
            <person name="Triplett B.A."/>
        </authorList>
    </citation>
    <scope>NUCLEOTIDE SEQUENCE [LARGE SCALE GENOMIC DNA]</scope>
    <source>
        <strain evidence="12 13">13146</strain>
    </source>
</reference>
<dbReference type="PROSITE" id="PS51007">
    <property type="entry name" value="CYTC"/>
    <property type="match status" value="2"/>
</dbReference>
<dbReference type="InterPro" id="IPR009056">
    <property type="entry name" value="Cyt_c-like_dom"/>
</dbReference>
<dbReference type="GO" id="GO:0020037">
    <property type="term" value="F:heme binding"/>
    <property type="evidence" value="ECO:0007669"/>
    <property type="project" value="InterPro"/>
</dbReference>
<comment type="cofactor">
    <cofactor evidence="8">
        <name>heme</name>
        <dbReference type="ChEBI" id="CHEBI:30413"/>
    </cofactor>
    <text evidence="8">Binds 2 heme groups.</text>
</comment>
<evidence type="ECO:0000256" key="1">
    <source>
        <dbReference type="ARBA" id="ARBA00004418"/>
    </source>
</evidence>
<feature type="binding site" description="axial binding residue" evidence="9">
    <location>
        <position position="65"/>
    </location>
    <ligand>
        <name>heme c</name>
        <dbReference type="ChEBI" id="CHEBI:61717"/>
        <label>1</label>
    </ligand>
    <ligandPart>
        <name>Fe</name>
        <dbReference type="ChEBI" id="CHEBI:18248"/>
    </ligandPart>
</feature>
<dbReference type="InterPro" id="IPR026259">
    <property type="entry name" value="MauG/Cytc_peroxidase"/>
</dbReference>
<evidence type="ECO:0000256" key="2">
    <source>
        <dbReference type="ARBA" id="ARBA00022617"/>
    </source>
</evidence>
<feature type="binding site" description="covalent" evidence="8">
    <location>
        <position position="205"/>
    </location>
    <ligand>
        <name>heme c</name>
        <dbReference type="ChEBI" id="CHEBI:61717"/>
        <label>2</label>
    </ligand>
</feature>
<keyword evidence="3 9" id="KW-0479">Metal-binding</keyword>
<comment type="caution">
    <text evidence="12">The sequence shown here is derived from an EMBL/GenBank/DDBJ whole genome shotgun (WGS) entry which is preliminary data.</text>
</comment>
<name>A0A246HI01_STEMA</name>
<gene>
    <name evidence="12" type="ORF">CEE60_19680</name>
</gene>
<feature type="domain" description="Cytochrome c" evidence="11">
    <location>
        <begin position="190"/>
        <end position="317"/>
    </location>
</feature>
<keyword evidence="6" id="KW-0560">Oxidoreductase</keyword>
<dbReference type="PIRSF" id="PIRSF000294">
    <property type="entry name" value="Cytochrome-c_peroxidase"/>
    <property type="match status" value="1"/>
</dbReference>
<dbReference type="OrthoDB" id="9805202at2"/>
<protein>
    <submittedName>
        <fullName evidence="12">Cytochrome-c peroxidase</fullName>
    </submittedName>
</protein>
<organism evidence="12 13">
    <name type="scientific">Stenotrophomonas maltophilia</name>
    <name type="common">Pseudomonas maltophilia</name>
    <name type="synonym">Xanthomonas maltophilia</name>
    <dbReference type="NCBI Taxonomy" id="40324"/>
    <lineage>
        <taxon>Bacteria</taxon>
        <taxon>Pseudomonadati</taxon>
        <taxon>Pseudomonadota</taxon>
        <taxon>Gammaproteobacteria</taxon>
        <taxon>Lysobacterales</taxon>
        <taxon>Lysobacteraceae</taxon>
        <taxon>Stenotrophomonas</taxon>
        <taxon>Stenotrophomonas maltophilia group</taxon>
    </lineage>
</organism>
<proteinExistence type="predicted"/>
<evidence type="ECO:0000256" key="8">
    <source>
        <dbReference type="PIRSR" id="PIRSR000294-1"/>
    </source>
</evidence>
<evidence type="ECO:0000256" key="7">
    <source>
        <dbReference type="ARBA" id="ARBA00023004"/>
    </source>
</evidence>
<dbReference type="Proteomes" id="UP000198157">
    <property type="component" value="Unassembled WGS sequence"/>
</dbReference>
<dbReference type="InterPro" id="IPR051395">
    <property type="entry name" value="Cytochrome_c_Peroxidase/MauG"/>
</dbReference>
<dbReference type="SUPFAM" id="SSF46626">
    <property type="entry name" value="Cytochrome c"/>
    <property type="match status" value="2"/>
</dbReference>
<dbReference type="GO" id="GO:0046872">
    <property type="term" value="F:metal ion binding"/>
    <property type="evidence" value="ECO:0007669"/>
    <property type="project" value="UniProtKB-KW"/>
</dbReference>
<dbReference type="Pfam" id="PF00034">
    <property type="entry name" value="Cytochrom_C"/>
    <property type="match status" value="1"/>
</dbReference>
<keyword evidence="4 10" id="KW-0732">Signal</keyword>
<evidence type="ECO:0000256" key="3">
    <source>
        <dbReference type="ARBA" id="ARBA00022723"/>
    </source>
</evidence>
<dbReference type="Pfam" id="PF03150">
    <property type="entry name" value="CCP_MauG"/>
    <property type="match status" value="1"/>
</dbReference>
<dbReference type="InterPro" id="IPR036909">
    <property type="entry name" value="Cyt_c-like_dom_sf"/>
</dbReference>
<dbReference type="Gene3D" id="1.10.760.10">
    <property type="entry name" value="Cytochrome c-like domain"/>
    <property type="match status" value="2"/>
</dbReference>
<evidence type="ECO:0000256" key="5">
    <source>
        <dbReference type="ARBA" id="ARBA00022764"/>
    </source>
</evidence>
<feature type="chain" id="PRO_5013190598" evidence="10">
    <location>
        <begin position="29"/>
        <end position="333"/>
    </location>
</feature>
<keyword evidence="2 8" id="KW-0349">Heme</keyword>
<feature type="domain" description="Cytochrome c" evidence="11">
    <location>
        <begin position="39"/>
        <end position="140"/>
    </location>
</feature>
<sequence length="333" mass="36472">MPRRVRPLALLAALIGGAVLAPVFSADAPTYDGDLSDNPRAQLGRQLFFDPILSRDRTVSCASCHQPARAFADDRALSLGVEGRLGTRNTPSVMNSAGRTRFFWDGRSETLEEQALAPIANPLEMDLPVDDAVARLLADPAWVARFQDTYRAAPSPRTLGRALAAYQKTLNTVDSPYDRYALGQEDAISDAAKRGRLLFITKAQCVSCHAGEDFTSDRFKNIGIYNGREFNDEGRGGVTGDPAQKGEFKVPGLRNVALTAPYMHNGMFKTLREVIVYYDDPGKVIPDSIGRDAQLRDPLHLTEAEIDDIEQFLHTLTDDRFASRATSSTASPP</sequence>
<evidence type="ECO:0000313" key="13">
    <source>
        <dbReference type="Proteomes" id="UP000198157"/>
    </source>
</evidence>
<keyword evidence="5" id="KW-0574">Periplasm</keyword>
<dbReference type="EMBL" id="NIVS01000060">
    <property type="protein sequence ID" value="OWQ49342.1"/>
    <property type="molecule type" value="Genomic_DNA"/>
</dbReference>
<feature type="binding site" description="covalent" evidence="8">
    <location>
        <position position="208"/>
    </location>
    <ligand>
        <name>heme c</name>
        <dbReference type="ChEBI" id="CHEBI:61717"/>
        <label>2</label>
    </ligand>
</feature>
<evidence type="ECO:0000256" key="9">
    <source>
        <dbReference type="PIRSR" id="PIRSR000294-2"/>
    </source>
</evidence>
<accession>A0A246HI01</accession>
<comment type="PTM">
    <text evidence="8">Binds 2 heme groups per subunit.</text>
</comment>
<feature type="binding site" description="covalent" evidence="8">
    <location>
        <position position="61"/>
    </location>
    <ligand>
        <name>heme c</name>
        <dbReference type="ChEBI" id="CHEBI:61717"/>
        <label>1</label>
    </ligand>
</feature>
<dbReference type="GO" id="GO:0004130">
    <property type="term" value="F:cytochrome-c peroxidase activity"/>
    <property type="evidence" value="ECO:0007669"/>
    <property type="project" value="TreeGrafter"/>
</dbReference>